<dbReference type="EMBL" id="BGZK01000002">
    <property type="protein sequence ID" value="GBO99120.1"/>
    <property type="molecule type" value="Genomic_DNA"/>
</dbReference>
<sequence>MTYTPKSRAATADGAAFRQASFRQSAGGGGRARRRGLKQTHNSGGLTRAICSEASSQVHRVQRRPARPRGPARAMSRALALSLYLLLRREYARRPPPSALSSPPRFLVGFSFLLLCPGRGRADITRRRIMFLAVVNRQTKQTRRFIRLTNEETINTAHAYLLQLSFTRAELSQLGPSFVLEPPSLVQYPTSSGTKVACVARGDPAPGISWLGDDGALINDIAGVRRIHKNGTLDILPGSGYREPQQQPPTAAAANAHGSVLSRDVTLQPGTVIANVMTPLIGHGLSRSLNDR</sequence>
<gene>
    <name evidence="2" type="primary">Dscam2</name>
    <name evidence="2" type="ORF">EVAR_448_1</name>
</gene>
<feature type="compositionally biased region" description="Low complexity" evidence="1">
    <location>
        <begin position="244"/>
        <end position="256"/>
    </location>
</feature>
<evidence type="ECO:0000313" key="2">
    <source>
        <dbReference type="EMBL" id="GBO99120.1"/>
    </source>
</evidence>
<name>A0A4C1SDE1_EUMVA</name>
<comment type="caution">
    <text evidence="2">The sequence shown here is derived from an EMBL/GenBank/DDBJ whole genome shotgun (WGS) entry which is preliminary data.</text>
</comment>
<feature type="region of interest" description="Disordered" evidence="1">
    <location>
        <begin position="21"/>
        <end position="46"/>
    </location>
</feature>
<organism evidence="2 3">
    <name type="scientific">Eumeta variegata</name>
    <name type="common">Bagworm moth</name>
    <name type="synonym">Eumeta japonica</name>
    <dbReference type="NCBI Taxonomy" id="151549"/>
    <lineage>
        <taxon>Eukaryota</taxon>
        <taxon>Metazoa</taxon>
        <taxon>Ecdysozoa</taxon>
        <taxon>Arthropoda</taxon>
        <taxon>Hexapoda</taxon>
        <taxon>Insecta</taxon>
        <taxon>Pterygota</taxon>
        <taxon>Neoptera</taxon>
        <taxon>Endopterygota</taxon>
        <taxon>Lepidoptera</taxon>
        <taxon>Glossata</taxon>
        <taxon>Ditrysia</taxon>
        <taxon>Tineoidea</taxon>
        <taxon>Psychidae</taxon>
        <taxon>Oiketicinae</taxon>
        <taxon>Eumeta</taxon>
    </lineage>
</organism>
<reference evidence="2 3" key="1">
    <citation type="journal article" date="2019" name="Commun. Biol.">
        <title>The bagworm genome reveals a unique fibroin gene that provides high tensile strength.</title>
        <authorList>
            <person name="Kono N."/>
            <person name="Nakamura H."/>
            <person name="Ohtoshi R."/>
            <person name="Tomita M."/>
            <person name="Numata K."/>
            <person name="Arakawa K."/>
        </authorList>
    </citation>
    <scope>NUCLEOTIDE SEQUENCE [LARGE SCALE GENOMIC DNA]</scope>
</reference>
<proteinExistence type="predicted"/>
<evidence type="ECO:0000256" key="1">
    <source>
        <dbReference type="SAM" id="MobiDB-lite"/>
    </source>
</evidence>
<dbReference type="SUPFAM" id="SSF48726">
    <property type="entry name" value="Immunoglobulin"/>
    <property type="match status" value="1"/>
</dbReference>
<dbReference type="STRING" id="151549.A0A4C1SDE1"/>
<feature type="region of interest" description="Disordered" evidence="1">
    <location>
        <begin position="236"/>
        <end position="257"/>
    </location>
</feature>
<dbReference type="Proteomes" id="UP000299102">
    <property type="component" value="Unassembled WGS sequence"/>
</dbReference>
<dbReference type="InterPro" id="IPR036179">
    <property type="entry name" value="Ig-like_dom_sf"/>
</dbReference>
<accession>A0A4C1SDE1</accession>
<protein>
    <submittedName>
        <fullName evidence="2">Down syndrome cell adhesion molecule-like protein Dscam2</fullName>
    </submittedName>
</protein>
<evidence type="ECO:0000313" key="3">
    <source>
        <dbReference type="Proteomes" id="UP000299102"/>
    </source>
</evidence>
<dbReference type="Gene3D" id="2.60.40.10">
    <property type="entry name" value="Immunoglobulins"/>
    <property type="match status" value="1"/>
</dbReference>
<dbReference type="InterPro" id="IPR013783">
    <property type="entry name" value="Ig-like_fold"/>
</dbReference>
<dbReference type="OrthoDB" id="6159398at2759"/>
<keyword evidence="3" id="KW-1185">Reference proteome</keyword>
<dbReference type="AlphaFoldDB" id="A0A4C1SDE1"/>